<accession>A0A8C9MUW5</accession>
<keyword evidence="1" id="KW-0812">Transmembrane</keyword>
<keyword evidence="3" id="KW-1185">Reference proteome</keyword>
<evidence type="ECO:0000313" key="2">
    <source>
        <dbReference type="Ensembl" id="ENSSCAP00000008558.1"/>
    </source>
</evidence>
<dbReference type="AlphaFoldDB" id="A0A8C9MUW5"/>
<feature type="transmembrane region" description="Helical" evidence="1">
    <location>
        <begin position="73"/>
        <end position="95"/>
    </location>
</feature>
<dbReference type="Proteomes" id="UP000694409">
    <property type="component" value="Unassembled WGS sequence"/>
</dbReference>
<protein>
    <submittedName>
        <fullName evidence="2">UTP23 small subunit processome component</fullName>
    </submittedName>
</protein>
<evidence type="ECO:0000313" key="3">
    <source>
        <dbReference type="Proteomes" id="UP000694409"/>
    </source>
</evidence>
<keyword evidence="1" id="KW-0472">Membrane</keyword>
<proteinExistence type="predicted"/>
<name>A0A8C9MUW5_SERCA</name>
<reference evidence="2" key="1">
    <citation type="submission" date="2025-08" db="UniProtKB">
        <authorList>
            <consortium name="Ensembl"/>
        </authorList>
    </citation>
    <scope>IDENTIFICATION</scope>
</reference>
<keyword evidence="1" id="KW-1133">Transmembrane helix</keyword>
<dbReference type="GeneTree" id="ENSGT00940000153117"/>
<gene>
    <name evidence="2" type="primary">UTP23</name>
</gene>
<evidence type="ECO:0000256" key="1">
    <source>
        <dbReference type="SAM" id="Phobius"/>
    </source>
</evidence>
<sequence length="100" mass="11476">MKYQKNRHCKRRMHMIKTKIQKLNSSLKAALRNKIQIREQLPGYLDGATQLCTTRYVPLGIQQCQSLGAMEHLLSPFVPSPFFLILITPCAVFFLEVGVK</sequence>
<reference evidence="2" key="2">
    <citation type="submission" date="2025-09" db="UniProtKB">
        <authorList>
            <consortium name="Ensembl"/>
        </authorList>
    </citation>
    <scope>IDENTIFICATION</scope>
</reference>
<organism evidence="2 3">
    <name type="scientific">Serinus canaria</name>
    <name type="common">Island canary</name>
    <name type="synonym">Fringilla canaria</name>
    <dbReference type="NCBI Taxonomy" id="9135"/>
    <lineage>
        <taxon>Eukaryota</taxon>
        <taxon>Metazoa</taxon>
        <taxon>Chordata</taxon>
        <taxon>Craniata</taxon>
        <taxon>Vertebrata</taxon>
        <taxon>Euteleostomi</taxon>
        <taxon>Archelosauria</taxon>
        <taxon>Archosauria</taxon>
        <taxon>Dinosauria</taxon>
        <taxon>Saurischia</taxon>
        <taxon>Theropoda</taxon>
        <taxon>Coelurosauria</taxon>
        <taxon>Aves</taxon>
        <taxon>Neognathae</taxon>
        <taxon>Neoaves</taxon>
        <taxon>Telluraves</taxon>
        <taxon>Australaves</taxon>
        <taxon>Passeriformes</taxon>
        <taxon>Passeroidea</taxon>
        <taxon>Fringillidae</taxon>
        <taxon>Carduelinae</taxon>
        <taxon>Serinus</taxon>
    </lineage>
</organism>
<dbReference type="Ensembl" id="ENSSCAT00000009640.1">
    <property type="protein sequence ID" value="ENSSCAP00000008558.1"/>
    <property type="gene ID" value="ENSSCAG00000006504.1"/>
</dbReference>